<evidence type="ECO:0000256" key="10">
    <source>
        <dbReference type="ARBA" id="ARBA00023244"/>
    </source>
</evidence>
<dbReference type="Gene3D" id="3.30.950.10">
    <property type="entry name" value="Methyltransferase, Cobalt-precorrin-4 Transmethylase, Domain 2"/>
    <property type="match status" value="1"/>
</dbReference>
<dbReference type="InterPro" id="IPR036291">
    <property type="entry name" value="NAD(P)-bd_dom_sf"/>
</dbReference>
<evidence type="ECO:0000313" key="18">
    <source>
        <dbReference type="Proteomes" id="UP001168167"/>
    </source>
</evidence>
<dbReference type="Pfam" id="PF10414">
    <property type="entry name" value="CysG_dimeriser"/>
    <property type="match status" value="1"/>
</dbReference>
<dbReference type="Pfam" id="PF14824">
    <property type="entry name" value="Sirohm_synth_M"/>
    <property type="match status" value="1"/>
</dbReference>
<dbReference type="SUPFAM" id="SSF53790">
    <property type="entry name" value="Tetrapyrrole methylase"/>
    <property type="match status" value="1"/>
</dbReference>
<evidence type="ECO:0000256" key="2">
    <source>
        <dbReference type="ARBA" id="ARBA00005010"/>
    </source>
</evidence>
<evidence type="ECO:0000256" key="6">
    <source>
        <dbReference type="ARBA" id="ARBA00022691"/>
    </source>
</evidence>
<dbReference type="EMBL" id="JANQAO010000001">
    <property type="protein sequence ID" value="MDM5147111.1"/>
    <property type="molecule type" value="Genomic_DNA"/>
</dbReference>
<evidence type="ECO:0000259" key="14">
    <source>
        <dbReference type="Pfam" id="PF00590"/>
    </source>
</evidence>
<dbReference type="InterPro" id="IPR012409">
    <property type="entry name" value="Sirohaem_synth"/>
</dbReference>
<evidence type="ECO:0000256" key="5">
    <source>
        <dbReference type="ARBA" id="ARBA00022679"/>
    </source>
</evidence>
<feature type="domain" description="Sirohaem synthase dimerisation" evidence="15">
    <location>
        <begin position="150"/>
        <end position="206"/>
    </location>
</feature>
<name>A0ABT7QK75_9GAMM</name>
<keyword evidence="5 17" id="KW-0808">Transferase</keyword>
<evidence type="ECO:0000256" key="1">
    <source>
        <dbReference type="ARBA" id="ARBA00004953"/>
    </source>
</evidence>
<keyword evidence="10" id="KW-0627">Porphyrin biosynthesis</keyword>
<keyword evidence="8" id="KW-0520">NAD</keyword>
<evidence type="ECO:0000256" key="7">
    <source>
        <dbReference type="ARBA" id="ARBA00023002"/>
    </source>
</evidence>
<dbReference type="EC" id="1.3.1.76" evidence="17"/>
<dbReference type="PANTHER" id="PTHR45790">
    <property type="entry name" value="SIROHEME SYNTHASE-RELATED"/>
    <property type="match status" value="1"/>
</dbReference>
<dbReference type="NCBIfam" id="NF007922">
    <property type="entry name" value="PRK10637.1"/>
    <property type="match status" value="1"/>
</dbReference>
<accession>A0ABT7QK75</accession>
<dbReference type="Gene3D" id="1.10.8.210">
    <property type="entry name" value="Sirohaem synthase, dimerisation domain"/>
    <property type="match status" value="1"/>
</dbReference>
<dbReference type="InterPro" id="IPR014776">
    <property type="entry name" value="4pyrrole_Mease_sub2"/>
</dbReference>
<dbReference type="Pfam" id="PF13241">
    <property type="entry name" value="NAD_binding_7"/>
    <property type="match status" value="1"/>
</dbReference>
<dbReference type="InterPro" id="IPR006367">
    <property type="entry name" value="Sirohaem_synthase_N"/>
</dbReference>
<comment type="catalytic activity">
    <reaction evidence="13">
        <text>precorrin-2 + NAD(+) = sirohydrochlorin + NADH + 2 H(+)</text>
        <dbReference type="Rhea" id="RHEA:15613"/>
        <dbReference type="ChEBI" id="CHEBI:15378"/>
        <dbReference type="ChEBI" id="CHEBI:57540"/>
        <dbReference type="ChEBI" id="CHEBI:57945"/>
        <dbReference type="ChEBI" id="CHEBI:58351"/>
        <dbReference type="ChEBI" id="CHEBI:58827"/>
        <dbReference type="EC" id="1.3.1.76"/>
    </reaction>
</comment>
<evidence type="ECO:0000256" key="11">
    <source>
        <dbReference type="ARBA" id="ARBA00023268"/>
    </source>
</evidence>
<sequence length="480" mass="52262">MKYFPFFFDMNGRRTLIVGGGEVAARKSELLIQAGAQPFVVAPTIIPKLTEAVHAAGGSTCQRQYVATDMKDCSIVISATDDEALNQQVFSDARAQRIPVNVVDNPALCDFIFPAIIDRSPLTVAVSSSGASPVLARRIRARIEEMLPANIGRLAIFCRRFRDTVKVALPATRRRLFWEKFLDGTAAEAILTGNETDGEKQLQKELEHFSRRHVSKGTVYLIGAGPGDPDLLTFRAHRLLQQADVVIYDRLVSPAILDLARRDAKKIFVGKQRNYCTSTQEEINTLLNHYAQHGQCVARLKGGDPFIFGRGGEELLALHAAGIEVEVVAGITAASGCAAAAGIPLTHRQCAHGVRFATAYQRGMDDSAHWQRLAEDKNCTLVFYMSGTNLASIAKKLIHSGRSPNTPVAVICAGSTPAQRIITGKLDNINQRTHALLTSPTLIIIGDVVALHQASENNSHLPSSFAYRNNHAIFKTFANG</sequence>
<feature type="domain" description="Siroheme synthase central" evidence="16">
    <location>
        <begin position="119"/>
        <end position="146"/>
    </location>
</feature>
<dbReference type="Gene3D" id="3.40.50.720">
    <property type="entry name" value="NAD(P)-binding Rossmann-like Domain"/>
    <property type="match status" value="1"/>
</dbReference>
<dbReference type="NCBIfam" id="TIGR01469">
    <property type="entry name" value="cobA_cysG_Cterm"/>
    <property type="match status" value="1"/>
</dbReference>
<dbReference type="EC" id="4.99.1.4" evidence="17"/>
<keyword evidence="11" id="KW-0511">Multifunctional enzyme</keyword>
<dbReference type="InterPro" id="IPR035996">
    <property type="entry name" value="4pyrrol_Methylase_sf"/>
</dbReference>
<dbReference type="InterPro" id="IPR014777">
    <property type="entry name" value="4pyrrole_Mease_sub1"/>
</dbReference>
<dbReference type="InterPro" id="IPR037115">
    <property type="entry name" value="Sirohaem_synt_dimer_dom_sf"/>
</dbReference>
<dbReference type="GO" id="GO:0043115">
    <property type="term" value="F:precorrin-2 dehydrogenase activity"/>
    <property type="evidence" value="ECO:0007669"/>
    <property type="project" value="UniProtKB-EC"/>
</dbReference>
<comment type="pathway">
    <text evidence="1">Cofactor biosynthesis; adenosylcobalamin biosynthesis.</text>
</comment>
<dbReference type="SUPFAM" id="SSF75615">
    <property type="entry name" value="Siroheme synthase middle domains-like"/>
    <property type="match status" value="1"/>
</dbReference>
<evidence type="ECO:0000259" key="16">
    <source>
        <dbReference type="Pfam" id="PF14824"/>
    </source>
</evidence>
<keyword evidence="3" id="KW-0169">Cobalamin biosynthesis</keyword>
<comment type="pathway">
    <text evidence="2">Porphyrin-containing compound metabolism; siroheme biosynthesis; sirohydrochlorin from precorrin-2: step 1/1.</text>
</comment>
<keyword evidence="4 17" id="KW-0489">Methyltransferase</keyword>
<feature type="domain" description="Tetrapyrrole methylase" evidence="14">
    <location>
        <begin position="218"/>
        <end position="429"/>
    </location>
</feature>
<evidence type="ECO:0000259" key="15">
    <source>
        <dbReference type="Pfam" id="PF10414"/>
    </source>
</evidence>
<dbReference type="Gene3D" id="3.30.160.110">
    <property type="entry name" value="Siroheme synthase, domain 2"/>
    <property type="match status" value="1"/>
</dbReference>
<dbReference type="PIRSF" id="PIRSF036426">
    <property type="entry name" value="Sirohaem_synth"/>
    <property type="match status" value="1"/>
</dbReference>
<dbReference type="InterPro" id="IPR006366">
    <property type="entry name" value="CobA/CysG_C"/>
</dbReference>
<dbReference type="CDD" id="cd11642">
    <property type="entry name" value="SUMT"/>
    <property type="match status" value="1"/>
</dbReference>
<dbReference type="InterPro" id="IPR028281">
    <property type="entry name" value="Sirohaem_synthase_central"/>
</dbReference>
<evidence type="ECO:0000313" key="17">
    <source>
        <dbReference type="EMBL" id="MDM5147111.1"/>
    </source>
</evidence>
<dbReference type="InterPro" id="IPR019478">
    <property type="entry name" value="Sirohaem_synthase_dimer_dom"/>
</dbReference>
<comment type="pathway">
    <text evidence="12">Porphyrin-containing compound metabolism; siroheme biosynthesis; precorrin-2 from uroporphyrinogen III: step 1/1.</text>
</comment>
<dbReference type="GO" id="GO:0051266">
    <property type="term" value="F:sirohydrochlorin ferrochelatase activity"/>
    <property type="evidence" value="ECO:0007669"/>
    <property type="project" value="UniProtKB-EC"/>
</dbReference>
<evidence type="ECO:0000256" key="3">
    <source>
        <dbReference type="ARBA" id="ARBA00022573"/>
    </source>
</evidence>
<keyword evidence="6" id="KW-0949">S-adenosyl-L-methionine</keyword>
<comment type="caution">
    <text evidence="17">The sequence shown here is derived from an EMBL/GenBank/DDBJ whole genome shotgun (WGS) entry which is preliminary data.</text>
</comment>
<evidence type="ECO:0000256" key="8">
    <source>
        <dbReference type="ARBA" id="ARBA00023027"/>
    </source>
</evidence>
<evidence type="ECO:0000256" key="4">
    <source>
        <dbReference type="ARBA" id="ARBA00022603"/>
    </source>
</evidence>
<evidence type="ECO:0000256" key="13">
    <source>
        <dbReference type="ARBA" id="ARBA00047561"/>
    </source>
</evidence>
<dbReference type="InterPro" id="IPR000878">
    <property type="entry name" value="4pyrrol_Mease"/>
</dbReference>
<dbReference type="InterPro" id="IPR050161">
    <property type="entry name" value="Siro_Cobalamin_biosynth"/>
</dbReference>
<keyword evidence="18" id="KW-1185">Reference proteome</keyword>
<reference evidence="17" key="2">
    <citation type="journal article" date="2023" name="Microbiome">
        <title>Synthase-selected sorting approach identifies a beta-lactone synthase in a nudibranch symbiotic bacterium.</title>
        <authorList>
            <person name="Dzunkova M."/>
            <person name="La Clair J.J."/>
            <person name="Tyml T."/>
            <person name="Doud D."/>
            <person name="Schulz F."/>
            <person name="Piquer-Esteban S."/>
            <person name="Porcel Sanchis D."/>
            <person name="Osborn A."/>
            <person name="Robinson D."/>
            <person name="Louie K.B."/>
            <person name="Bowen B.P."/>
            <person name="Bowers R.M."/>
            <person name="Lee J."/>
            <person name="Arnau V."/>
            <person name="Diaz-Villanueva W."/>
            <person name="Stepanauskas R."/>
            <person name="Gosliner T."/>
            <person name="Date S.V."/>
            <person name="Northen T.R."/>
            <person name="Cheng J.F."/>
            <person name="Burkart M.D."/>
            <person name="Woyke T."/>
        </authorList>
    </citation>
    <scope>NUCLEOTIDE SEQUENCE</scope>
    <source>
        <strain evidence="17">Df01</strain>
    </source>
</reference>
<dbReference type="PANTHER" id="PTHR45790:SF3">
    <property type="entry name" value="S-ADENOSYL-L-METHIONINE-DEPENDENT UROPORPHYRINOGEN III METHYLTRANSFERASE, CHLOROPLASTIC"/>
    <property type="match status" value="1"/>
</dbReference>
<organism evidence="17 18">
    <name type="scientific">Candidatus Doriopsillibacter californiensis</name>
    <dbReference type="NCBI Taxonomy" id="2970740"/>
    <lineage>
        <taxon>Bacteria</taxon>
        <taxon>Pseudomonadati</taxon>
        <taxon>Pseudomonadota</taxon>
        <taxon>Gammaproteobacteria</taxon>
        <taxon>Candidatus Tethybacterales</taxon>
        <taxon>Candidatus Persebacteraceae</taxon>
        <taxon>Candidatus Doriopsillibacter</taxon>
    </lineage>
</organism>
<keyword evidence="7 17" id="KW-0560">Oxidoreductase</keyword>
<dbReference type="NCBIfam" id="NF004790">
    <property type="entry name" value="PRK06136.1"/>
    <property type="match status" value="1"/>
</dbReference>
<dbReference type="EC" id="2.1.1.107" evidence="17"/>
<gene>
    <name evidence="17" type="primary">cysG</name>
    <name evidence="17" type="ORF">NQX30_01780</name>
</gene>
<evidence type="ECO:0000256" key="12">
    <source>
        <dbReference type="ARBA" id="ARBA00025705"/>
    </source>
</evidence>
<evidence type="ECO:0000256" key="9">
    <source>
        <dbReference type="ARBA" id="ARBA00023239"/>
    </source>
</evidence>
<dbReference type="GO" id="GO:0004851">
    <property type="term" value="F:uroporphyrin-III C-methyltransferase activity"/>
    <property type="evidence" value="ECO:0007669"/>
    <property type="project" value="UniProtKB-EC"/>
</dbReference>
<dbReference type="Proteomes" id="UP001168167">
    <property type="component" value="Unassembled WGS sequence"/>
</dbReference>
<dbReference type="SUPFAM" id="SSF51735">
    <property type="entry name" value="NAD(P)-binding Rossmann-fold domains"/>
    <property type="match status" value="1"/>
</dbReference>
<dbReference type="GO" id="GO:0032259">
    <property type="term" value="P:methylation"/>
    <property type="evidence" value="ECO:0007669"/>
    <property type="project" value="UniProtKB-KW"/>
</dbReference>
<dbReference type="Gene3D" id="3.40.1010.10">
    <property type="entry name" value="Cobalt-precorrin-4 Transmethylase, Domain 1"/>
    <property type="match status" value="1"/>
</dbReference>
<protein>
    <submittedName>
        <fullName evidence="17">Siroheme synthase CysG</fullName>
        <ecNumber evidence="17">1.3.1.76</ecNumber>
        <ecNumber evidence="17">2.1.1.107</ecNumber>
        <ecNumber evidence="17">4.99.1.4</ecNumber>
    </submittedName>
</protein>
<keyword evidence="9 17" id="KW-0456">Lyase</keyword>
<reference evidence="17" key="1">
    <citation type="submission" date="2022-08" db="EMBL/GenBank/DDBJ databases">
        <authorList>
            <person name="Dzunkova M."/>
            <person name="La Clair J."/>
            <person name="Tyml T."/>
            <person name="Doud D."/>
            <person name="Schulz F."/>
            <person name="Piquer S."/>
            <person name="Porcel Sanchis D."/>
            <person name="Osborn A."/>
            <person name="Robinson D."/>
            <person name="Louie K.B."/>
            <person name="Bowen B.P."/>
            <person name="Bowers R."/>
            <person name="Lee J."/>
            <person name="Arnau Llombart V."/>
            <person name="Diaz Villanueva W."/>
            <person name="Gosliner T."/>
            <person name="Northen T."/>
            <person name="Cheng J.-F."/>
            <person name="Burkart M.D."/>
            <person name="Woyke T."/>
        </authorList>
    </citation>
    <scope>NUCLEOTIDE SEQUENCE</scope>
    <source>
        <strain evidence="17">Df01</strain>
    </source>
</reference>
<proteinExistence type="predicted"/>
<dbReference type="Pfam" id="PF00590">
    <property type="entry name" value="TP_methylase"/>
    <property type="match status" value="1"/>
</dbReference>
<dbReference type="NCBIfam" id="TIGR01470">
    <property type="entry name" value="cysG_Nterm"/>
    <property type="match status" value="1"/>
</dbReference>